<dbReference type="EMBL" id="HBFV01001834">
    <property type="protein sequence ID" value="CAD8928893.1"/>
    <property type="molecule type" value="Transcribed_RNA"/>
</dbReference>
<organism evidence="2">
    <name type="scientific">Picochlorum oklahomense</name>
    <dbReference type="NCBI Taxonomy" id="249345"/>
    <lineage>
        <taxon>Eukaryota</taxon>
        <taxon>Viridiplantae</taxon>
        <taxon>Chlorophyta</taxon>
        <taxon>core chlorophytes</taxon>
        <taxon>Trebouxiophyceae</taxon>
        <taxon>Trebouxiophyceae incertae sedis</taxon>
        <taxon>Picochlorum</taxon>
    </lineage>
</organism>
<evidence type="ECO:0000259" key="1">
    <source>
        <dbReference type="Pfam" id="PF04424"/>
    </source>
</evidence>
<protein>
    <recommendedName>
        <fullName evidence="1">MINDY deubiquitinase domain-containing protein</fullName>
    </recommendedName>
</protein>
<feature type="domain" description="MINDY deubiquitinase" evidence="1">
    <location>
        <begin position="8"/>
        <end position="393"/>
    </location>
</feature>
<dbReference type="PANTHER" id="PTHR18063">
    <property type="entry name" value="NF-E2 INDUCIBLE PROTEIN"/>
    <property type="match status" value="1"/>
</dbReference>
<sequence>MPDTQDSVYLVKHIRWKRGSMITDTVPILLQDINGPCPILAIFNILLLRGSVDLPHNGVGEVLQSKVVQLLAEYLLDTNFAKSEAEGEDVYRANLQFNLADAISMLPQLTTGIDVNVKFNNIRGLEFTAEVAVFDLLGIDLVHGWVVDPQDVATRNALQDKTYNEVVCDIIACAQDSGTLSRTLSNQNDSNITPIPEHVPHHTPGISQAELASALELSALKIQQHDAETPMDSAKKLRKSASATSQDSVTKAISCMMNDTVKDAFKTPKASYEGSVASRDSMDTPGRKLSSSIESISMATKRDEDVKAALLAKDFLEGNPSQLTVYGLACLVDGLREGQFAVFFRNNHFNVMLKHENCLYLLVTDQGYQNESDIVWEKLTTVDGDTEFVGWNFESFKPHVDGARETSNLEALEFASSAVDHVDQENADYSIALQMQQEEDMRAAAAAERRRDMTRVPTKEKKKKSICTIM</sequence>
<gene>
    <name evidence="2" type="ORF">POKL1161_LOCUS1246</name>
</gene>
<proteinExistence type="predicted"/>
<name>A0A7S1CUI2_9CHLO</name>
<accession>A0A7S1CUI2</accession>
<dbReference type="GO" id="GO:0071944">
    <property type="term" value="C:cell periphery"/>
    <property type="evidence" value="ECO:0007669"/>
    <property type="project" value="TreeGrafter"/>
</dbReference>
<dbReference type="Pfam" id="PF04424">
    <property type="entry name" value="MINDY_DUB"/>
    <property type="match status" value="1"/>
</dbReference>
<evidence type="ECO:0000313" key="2">
    <source>
        <dbReference type="EMBL" id="CAD8928893.1"/>
    </source>
</evidence>
<dbReference type="PANTHER" id="PTHR18063:SF6">
    <property type="entry name" value="UBIQUITIN CARBOXYL-TERMINAL HYDROLASE"/>
    <property type="match status" value="1"/>
</dbReference>
<dbReference type="GO" id="GO:0016807">
    <property type="term" value="F:cysteine-type carboxypeptidase activity"/>
    <property type="evidence" value="ECO:0007669"/>
    <property type="project" value="TreeGrafter"/>
</dbReference>
<dbReference type="InterPro" id="IPR007518">
    <property type="entry name" value="MINDY"/>
</dbReference>
<dbReference type="GO" id="GO:0005829">
    <property type="term" value="C:cytosol"/>
    <property type="evidence" value="ECO:0007669"/>
    <property type="project" value="TreeGrafter"/>
</dbReference>
<dbReference type="InterPro" id="IPR033979">
    <property type="entry name" value="MINDY_domain"/>
</dbReference>
<dbReference type="GO" id="GO:0004843">
    <property type="term" value="F:cysteine-type deubiquitinase activity"/>
    <property type="evidence" value="ECO:0007669"/>
    <property type="project" value="InterPro"/>
</dbReference>
<dbReference type="GO" id="GO:0071108">
    <property type="term" value="P:protein K48-linked deubiquitination"/>
    <property type="evidence" value="ECO:0007669"/>
    <property type="project" value="TreeGrafter"/>
</dbReference>
<dbReference type="AlphaFoldDB" id="A0A7S1CUI2"/>
<dbReference type="GO" id="GO:1990380">
    <property type="term" value="F:K48-linked deubiquitinase activity"/>
    <property type="evidence" value="ECO:0007669"/>
    <property type="project" value="InterPro"/>
</dbReference>
<reference evidence="2" key="1">
    <citation type="submission" date="2021-01" db="EMBL/GenBank/DDBJ databases">
        <authorList>
            <person name="Corre E."/>
            <person name="Pelletier E."/>
            <person name="Niang G."/>
            <person name="Scheremetjew M."/>
            <person name="Finn R."/>
            <person name="Kale V."/>
            <person name="Holt S."/>
            <person name="Cochrane G."/>
            <person name="Meng A."/>
            <person name="Brown T."/>
            <person name="Cohen L."/>
        </authorList>
    </citation>
    <scope>NUCLEOTIDE SEQUENCE</scope>
    <source>
        <strain evidence="2">CCMP2329</strain>
    </source>
</reference>